<dbReference type="Pfam" id="PF13649">
    <property type="entry name" value="Methyltransf_25"/>
    <property type="match status" value="1"/>
</dbReference>
<feature type="domain" description="Methyltransferase" evidence="1">
    <location>
        <begin position="46"/>
        <end position="144"/>
    </location>
</feature>
<dbReference type="InterPro" id="IPR041698">
    <property type="entry name" value="Methyltransf_25"/>
</dbReference>
<reference evidence="2" key="1">
    <citation type="journal article" date="2020" name="Stud. Mycol.">
        <title>101 Dothideomycetes genomes: a test case for predicting lifestyles and emergence of pathogens.</title>
        <authorList>
            <person name="Haridas S."/>
            <person name="Albert R."/>
            <person name="Binder M."/>
            <person name="Bloem J."/>
            <person name="Labutti K."/>
            <person name="Salamov A."/>
            <person name="Andreopoulos B."/>
            <person name="Baker S."/>
            <person name="Barry K."/>
            <person name="Bills G."/>
            <person name="Bluhm B."/>
            <person name="Cannon C."/>
            <person name="Castanera R."/>
            <person name="Culley D."/>
            <person name="Daum C."/>
            <person name="Ezra D."/>
            <person name="Gonzalez J."/>
            <person name="Henrissat B."/>
            <person name="Kuo A."/>
            <person name="Liang C."/>
            <person name="Lipzen A."/>
            <person name="Lutzoni F."/>
            <person name="Magnuson J."/>
            <person name="Mondo S."/>
            <person name="Nolan M."/>
            <person name="Ohm R."/>
            <person name="Pangilinan J."/>
            <person name="Park H.-J."/>
            <person name="Ramirez L."/>
            <person name="Alfaro M."/>
            <person name="Sun H."/>
            <person name="Tritt A."/>
            <person name="Yoshinaga Y."/>
            <person name="Zwiers L.-H."/>
            <person name="Turgeon B."/>
            <person name="Goodwin S."/>
            <person name="Spatafora J."/>
            <person name="Crous P."/>
            <person name="Grigoriev I."/>
        </authorList>
    </citation>
    <scope>NUCLEOTIDE SEQUENCE</scope>
    <source>
        <strain evidence="2">ATCC 74209</strain>
    </source>
</reference>
<dbReference type="OrthoDB" id="417697at2759"/>
<gene>
    <name evidence="2" type="ORF">GQ43DRAFT_480033</name>
</gene>
<protein>
    <recommendedName>
        <fullName evidence="1">Methyltransferase domain-containing protein</fullName>
    </recommendedName>
</protein>
<dbReference type="SUPFAM" id="SSF53335">
    <property type="entry name" value="S-adenosyl-L-methionine-dependent methyltransferases"/>
    <property type="match status" value="1"/>
</dbReference>
<dbReference type="Proteomes" id="UP000799536">
    <property type="component" value="Unassembled WGS sequence"/>
</dbReference>
<name>A0A9P4JMZ5_9PLEO</name>
<sequence>MASSSKYLLSRGLHASVRLNFQHWAIKRMIGGLIHPKIPINGLTSIADLGTGTAIWPIEVAEELKATGLEASVKGFDISSAQYPAPNLLPPNIHLDIQDAFDTFEPKYHSYFDLVQVRGFVSFTRSAAAEKLLHNVFQILKPGGYLQWIDVDPHKSHIVSSDFAQASPVLERVLQRSRRPIEGDDPVFTFLPELPNLALSQGLQCLHNDSIPTSDLDQLYLNQSLGMAFEDSVISGAKLNGGSAAVDEAEMMVNKLLSEIEAGARMHMEMFCFIAQKVES</sequence>
<dbReference type="AlphaFoldDB" id="A0A9P4JMZ5"/>
<dbReference type="EMBL" id="ML993943">
    <property type="protein sequence ID" value="KAF2202262.1"/>
    <property type="molecule type" value="Genomic_DNA"/>
</dbReference>
<comment type="caution">
    <text evidence="2">The sequence shown here is derived from an EMBL/GenBank/DDBJ whole genome shotgun (WGS) entry which is preliminary data.</text>
</comment>
<proteinExistence type="predicted"/>
<evidence type="ECO:0000313" key="2">
    <source>
        <dbReference type="EMBL" id="KAF2202262.1"/>
    </source>
</evidence>
<dbReference type="Gene3D" id="3.40.50.150">
    <property type="entry name" value="Vaccinia Virus protein VP39"/>
    <property type="match status" value="1"/>
</dbReference>
<keyword evidence="3" id="KW-1185">Reference proteome</keyword>
<evidence type="ECO:0000259" key="1">
    <source>
        <dbReference type="Pfam" id="PF13649"/>
    </source>
</evidence>
<dbReference type="InterPro" id="IPR029063">
    <property type="entry name" value="SAM-dependent_MTases_sf"/>
</dbReference>
<organism evidence="2 3">
    <name type="scientific">Delitschia confertaspora ATCC 74209</name>
    <dbReference type="NCBI Taxonomy" id="1513339"/>
    <lineage>
        <taxon>Eukaryota</taxon>
        <taxon>Fungi</taxon>
        <taxon>Dikarya</taxon>
        <taxon>Ascomycota</taxon>
        <taxon>Pezizomycotina</taxon>
        <taxon>Dothideomycetes</taxon>
        <taxon>Pleosporomycetidae</taxon>
        <taxon>Pleosporales</taxon>
        <taxon>Delitschiaceae</taxon>
        <taxon>Delitschia</taxon>
    </lineage>
</organism>
<accession>A0A9P4JMZ5</accession>
<dbReference type="CDD" id="cd02440">
    <property type="entry name" value="AdoMet_MTases"/>
    <property type="match status" value="1"/>
</dbReference>
<evidence type="ECO:0000313" key="3">
    <source>
        <dbReference type="Proteomes" id="UP000799536"/>
    </source>
</evidence>